<accession>A0A077LZV2</accession>
<dbReference type="RefSeq" id="WP_048555358.1">
    <property type="nucleotide sequence ID" value="NZ_HF570958.1"/>
</dbReference>
<keyword evidence="3" id="KW-1185">Reference proteome</keyword>
<protein>
    <submittedName>
        <fullName evidence="2">Putative phytoene dehydrogenase</fullName>
    </submittedName>
</protein>
<dbReference type="InterPro" id="IPR002937">
    <property type="entry name" value="Amino_oxidase"/>
</dbReference>
<feature type="domain" description="Amine oxidase" evidence="1">
    <location>
        <begin position="17"/>
        <end position="441"/>
    </location>
</feature>
<dbReference type="Proteomes" id="UP000035721">
    <property type="component" value="Unassembled WGS sequence"/>
</dbReference>
<gene>
    <name evidence="2" type="primary">hopC</name>
    <name evidence="2" type="ORF">BN12_2850002</name>
</gene>
<sequence length="454" mass="47930">MSAGSTRRRVLVVGGGLAGITAALGCADAGCSVTLAESRAGLGGLTHSFRRRGLWVDNGQHVFLRCCTSYRRLLDRLGVADLVELQPRLDVPVCSGARPGVARLRRSALPAPLHLAASLARYRWLPIPDRLRVVRAVLALGRLDRDDPAVDERTFGSWLAAHGQSPRAVETLWDLIGVATLNAPADDASLALAATVFQIGLLETSDGADLGWSGVPLQQLHGDAAARALAAAGVRVLTRTRVRDLVPTGGAWGSDLDADRYDDVVLATPPTAARSLLPPGAVDLAAGWAEELGSVPILNLHLVLDRTVLGEPFVAAVDSPLQWIFDRTGPAGMDPEAGQYLAVSVSAAHDLVDRPTAELREWVLPQLGRVLPAAADTQVRDFFVTREPHATFAPAPGCARRRPPATTALPGLHLAGAWTATGWPATMEGAVRSGEAATASVLDQPLRRPQELAS</sequence>
<dbReference type="Pfam" id="PF01593">
    <property type="entry name" value="Amino_oxidase"/>
    <property type="match status" value="1"/>
</dbReference>
<dbReference type="PANTHER" id="PTHR42923:SF47">
    <property type="entry name" value="BLR3003 PROTEIN"/>
    <property type="match status" value="1"/>
</dbReference>
<dbReference type="OrthoDB" id="7849608at2"/>
<dbReference type="EMBL" id="CAJB01000207">
    <property type="protein sequence ID" value="CCH78402.1"/>
    <property type="molecule type" value="Genomic_DNA"/>
</dbReference>
<evidence type="ECO:0000313" key="2">
    <source>
        <dbReference type="EMBL" id="CCH78402.1"/>
    </source>
</evidence>
<dbReference type="GO" id="GO:0016491">
    <property type="term" value="F:oxidoreductase activity"/>
    <property type="evidence" value="ECO:0007669"/>
    <property type="project" value="InterPro"/>
</dbReference>
<evidence type="ECO:0000259" key="1">
    <source>
        <dbReference type="Pfam" id="PF01593"/>
    </source>
</evidence>
<dbReference type="PANTHER" id="PTHR42923">
    <property type="entry name" value="PROTOPORPHYRINOGEN OXIDASE"/>
    <property type="match status" value="1"/>
</dbReference>
<dbReference type="InterPro" id="IPR036188">
    <property type="entry name" value="FAD/NAD-bd_sf"/>
</dbReference>
<evidence type="ECO:0000313" key="3">
    <source>
        <dbReference type="Proteomes" id="UP000035721"/>
    </source>
</evidence>
<dbReference type="NCBIfam" id="TIGR03467">
    <property type="entry name" value="HpnE"/>
    <property type="match status" value="1"/>
</dbReference>
<comment type="caution">
    <text evidence="2">The sequence shown here is derived from an EMBL/GenBank/DDBJ whole genome shotgun (WGS) entry which is preliminary data.</text>
</comment>
<name>A0A077LZV2_9MICO</name>
<dbReference type="STRING" id="1194083.BN12_2850002"/>
<proteinExistence type="predicted"/>
<dbReference type="SUPFAM" id="SSF51905">
    <property type="entry name" value="FAD/NAD(P)-binding domain"/>
    <property type="match status" value="1"/>
</dbReference>
<dbReference type="InterPro" id="IPR017830">
    <property type="entry name" value="SQase_HpnE"/>
</dbReference>
<reference evidence="2 3" key="1">
    <citation type="journal article" date="2013" name="ISME J.">
        <title>A metabolic model for members of the genus Tetrasphaera involved in enhanced biological phosphorus removal.</title>
        <authorList>
            <person name="Kristiansen R."/>
            <person name="Nguyen H.T.T."/>
            <person name="Saunders A.M."/>
            <person name="Nielsen J.L."/>
            <person name="Wimmer R."/>
            <person name="Le V.Q."/>
            <person name="McIlroy S.J."/>
            <person name="Petrovski S."/>
            <person name="Seviour R.J."/>
            <person name="Calteau A."/>
            <person name="Nielsen K.L."/>
            <person name="Nielsen P.H."/>
        </authorList>
    </citation>
    <scope>NUCLEOTIDE SEQUENCE [LARGE SCALE GENOMIC DNA]</scope>
    <source>
        <strain evidence="2 3">T1-X7</strain>
    </source>
</reference>
<dbReference type="InterPro" id="IPR006311">
    <property type="entry name" value="TAT_signal"/>
</dbReference>
<dbReference type="Gene3D" id="3.50.50.60">
    <property type="entry name" value="FAD/NAD(P)-binding domain"/>
    <property type="match status" value="1"/>
</dbReference>
<dbReference type="InterPro" id="IPR050464">
    <property type="entry name" value="Zeta_carotene_desat/Oxidored"/>
</dbReference>
<organism evidence="2 3">
    <name type="scientific">Nostocoides japonicum T1-X7</name>
    <dbReference type="NCBI Taxonomy" id="1194083"/>
    <lineage>
        <taxon>Bacteria</taxon>
        <taxon>Bacillati</taxon>
        <taxon>Actinomycetota</taxon>
        <taxon>Actinomycetes</taxon>
        <taxon>Micrococcales</taxon>
        <taxon>Intrasporangiaceae</taxon>
        <taxon>Nostocoides</taxon>
    </lineage>
</organism>
<dbReference type="AlphaFoldDB" id="A0A077LZV2"/>
<dbReference type="PROSITE" id="PS51257">
    <property type="entry name" value="PROKAR_LIPOPROTEIN"/>
    <property type="match status" value="1"/>
</dbReference>
<dbReference type="PROSITE" id="PS51318">
    <property type="entry name" value="TAT"/>
    <property type="match status" value="1"/>
</dbReference>